<dbReference type="OMA" id="YSDIVHA"/>
<evidence type="ECO:0000256" key="6">
    <source>
        <dbReference type="SAM" id="MobiDB-lite"/>
    </source>
</evidence>
<evidence type="ECO:0000256" key="1">
    <source>
        <dbReference type="ARBA" id="ARBA00022723"/>
    </source>
</evidence>
<dbReference type="PROSITE" id="PS00028">
    <property type="entry name" value="ZINC_FINGER_C2H2_1"/>
    <property type="match status" value="2"/>
</dbReference>
<feature type="domain" description="C2H2-type" evidence="7">
    <location>
        <begin position="809"/>
        <end position="830"/>
    </location>
</feature>
<keyword evidence="9" id="KW-1185">Reference proteome</keyword>
<feature type="compositionally biased region" description="Acidic residues" evidence="6">
    <location>
        <begin position="222"/>
        <end position="231"/>
    </location>
</feature>
<feature type="coiled-coil region" evidence="5">
    <location>
        <begin position="565"/>
        <end position="641"/>
    </location>
</feature>
<evidence type="ECO:0000256" key="4">
    <source>
        <dbReference type="ARBA" id="ARBA00022833"/>
    </source>
</evidence>
<dbReference type="GO" id="GO:0008270">
    <property type="term" value="F:zinc ion binding"/>
    <property type="evidence" value="ECO:0007669"/>
    <property type="project" value="UniProtKB-KW"/>
</dbReference>
<feature type="compositionally biased region" description="Basic and acidic residues" evidence="6">
    <location>
        <begin position="164"/>
        <end position="173"/>
    </location>
</feature>
<feature type="domain" description="C2H2-type" evidence="7">
    <location>
        <begin position="882"/>
        <end position="903"/>
    </location>
</feature>
<feature type="region of interest" description="Disordered" evidence="6">
    <location>
        <begin position="902"/>
        <end position="923"/>
    </location>
</feature>
<dbReference type="InterPro" id="IPR013087">
    <property type="entry name" value="Znf_C2H2_type"/>
</dbReference>
<dbReference type="PANTHER" id="PTHR24408">
    <property type="entry name" value="ZINC FINGER PROTEIN"/>
    <property type="match status" value="1"/>
</dbReference>
<sequence>MVNADETVLATATNTTSISSEPMEPKSSDESTDSEADKIEIMKAGQRDVFAESTISSEVNGNEENGHSETAVETAVETAESSVTEITTVETNSAETTTLETTTVTEEAQIGENGNSATTPEPVVEKETTEEEIQDVVMETAANEENGTELMEVTESTKTVENGTKPEENKETDVVVVLDDDEPVPELISADPETATTNGVDASKEEKEQSGKGVKRPVELIQLDDDDDDIQEVSAPAPAKKPKVEEDQKEVKPDLKVADDNEKAQMRLLDKLQEYVKEQKDQTSSKGRKVLDTLLGAINAQVQKEPLSVRKLILDKVLVLPNTISFPPSQVCDLLIEHDPEMPIAKVINRMFGDEKPKLSDSEKRERALLKQHNPVPNMTKLLVDIGQDLVQEATYCDIVHAKNLPETPKNLETYKQVAAQLKPVWETLKRKNEPYKLKMSRCGICGFQTESKLVMATHKQTLHYNGSKFQCTHCKETDTNEQRMKEHYFEAHLIIAKSEEKESKYPCAICEEDFNFKGVREQHYKQCKKDYIRIRNIMMPKQEDHLYLNRWLWERPQMDPTILHQQQQAALQQAQQKKHQQQLLSQQQAAQAAAAQLLRKQQLQQQQQQQQARLREQQQQAQLRQMAQLLQSQVAAQQQQQNRGAANLNMNMNQNLIQAMQAHMRRSGQPSTQAMSQMLSKQMAALKNQQGAAQLQAMLAANLKSQAQKTPTAPKVPKALPNVPTLPASLSLAGSSSGATFVCEICDTTVQEKEKYLNHLQVIYFKLIIMYPRQLPSREFLKTILQSLHKQMVGKTLQDMSQGAPLACSRCRDRFWTYEGLERHLVMSHGLVTADLLHKAQKKEDGGRCKTCGKQYAFNMLQHLVADHQVKLCSAEIMYSCDVCAFKCSSYQTLESHLTATHPKGEKKTTPTKKEECITLDD</sequence>
<keyword evidence="1" id="KW-0479">Metal-binding</keyword>
<keyword evidence="2" id="KW-0677">Repeat</keyword>
<keyword evidence="5" id="KW-0175">Coiled coil</keyword>
<dbReference type="PANTHER" id="PTHR24408:SF64">
    <property type="entry name" value="LINKING IMMUNITY AND METABOLISM-RELATED"/>
    <property type="match status" value="1"/>
</dbReference>
<dbReference type="Proteomes" id="UP000008281">
    <property type="component" value="Unassembled WGS sequence"/>
</dbReference>
<keyword evidence="3" id="KW-0863">Zinc-finger</keyword>
<dbReference type="GO" id="GO:0043565">
    <property type="term" value="F:sequence-specific DNA binding"/>
    <property type="evidence" value="ECO:0007669"/>
    <property type="project" value="TreeGrafter"/>
</dbReference>
<keyword evidence="4" id="KW-0862">Zinc</keyword>
<evidence type="ECO:0000256" key="3">
    <source>
        <dbReference type="ARBA" id="ARBA00022771"/>
    </source>
</evidence>
<dbReference type="FunCoup" id="E3M802">
    <property type="interactions" value="640"/>
</dbReference>
<evidence type="ECO:0000256" key="2">
    <source>
        <dbReference type="ARBA" id="ARBA00022737"/>
    </source>
</evidence>
<dbReference type="eggNOG" id="ENOG502QQXF">
    <property type="taxonomic scope" value="Eukaryota"/>
</dbReference>
<gene>
    <name evidence="8" type="primary">Cre-mep-1</name>
    <name evidence="8" type="ORF">CRE_12811</name>
</gene>
<evidence type="ECO:0000313" key="9">
    <source>
        <dbReference type="Proteomes" id="UP000008281"/>
    </source>
</evidence>
<feature type="compositionally biased region" description="Basic and acidic residues" evidence="6">
    <location>
        <begin position="904"/>
        <end position="923"/>
    </location>
</feature>
<dbReference type="STRING" id="31234.E3M802"/>
<dbReference type="EMBL" id="DS268427">
    <property type="protein sequence ID" value="EFO93664.1"/>
    <property type="molecule type" value="Genomic_DNA"/>
</dbReference>
<feature type="region of interest" description="Disordered" evidence="6">
    <location>
        <begin position="1"/>
        <end position="38"/>
    </location>
</feature>
<accession>E3M802</accession>
<evidence type="ECO:0000313" key="8">
    <source>
        <dbReference type="EMBL" id="EFO93664.1"/>
    </source>
</evidence>
<dbReference type="OrthoDB" id="6110130at2759"/>
<feature type="compositionally biased region" description="Basic and acidic residues" evidence="6">
    <location>
        <begin position="23"/>
        <end position="38"/>
    </location>
</feature>
<dbReference type="AlphaFoldDB" id="E3M802"/>
<feature type="region of interest" description="Disordered" evidence="6">
    <location>
        <begin position="57"/>
        <end position="262"/>
    </location>
</feature>
<dbReference type="InParanoid" id="E3M802"/>
<name>E3M802_CAERE</name>
<dbReference type="SMART" id="SM00355">
    <property type="entry name" value="ZnF_C2H2"/>
    <property type="match status" value="7"/>
</dbReference>
<proteinExistence type="predicted"/>
<evidence type="ECO:0000256" key="5">
    <source>
        <dbReference type="SAM" id="Coils"/>
    </source>
</evidence>
<protein>
    <submittedName>
        <fullName evidence="8">CRE-MEP-1 protein</fullName>
    </submittedName>
</protein>
<feature type="compositionally biased region" description="Basic and acidic residues" evidence="6">
    <location>
        <begin position="242"/>
        <end position="262"/>
    </location>
</feature>
<feature type="compositionally biased region" description="Low complexity" evidence="6">
    <location>
        <begin position="68"/>
        <end position="107"/>
    </location>
</feature>
<evidence type="ECO:0000259" key="7">
    <source>
        <dbReference type="PROSITE" id="PS00028"/>
    </source>
</evidence>
<dbReference type="HOGENOM" id="CLU_017465_0_0_1"/>
<dbReference type="GO" id="GO:0005634">
    <property type="term" value="C:nucleus"/>
    <property type="evidence" value="ECO:0007669"/>
    <property type="project" value="TreeGrafter"/>
</dbReference>
<reference evidence="8" key="1">
    <citation type="submission" date="2007-07" db="EMBL/GenBank/DDBJ databases">
        <title>PCAP assembly of the Caenorhabditis remanei genome.</title>
        <authorList>
            <consortium name="The Caenorhabditis remanei Sequencing Consortium"/>
            <person name="Wilson R.K."/>
        </authorList>
    </citation>
    <scope>NUCLEOTIDE SEQUENCE [LARGE SCALE GENOMIC DNA]</scope>
    <source>
        <strain evidence="8">PB4641</strain>
    </source>
</reference>
<organism evidence="9">
    <name type="scientific">Caenorhabditis remanei</name>
    <name type="common">Caenorhabditis vulgaris</name>
    <dbReference type="NCBI Taxonomy" id="31234"/>
    <lineage>
        <taxon>Eukaryota</taxon>
        <taxon>Metazoa</taxon>
        <taxon>Ecdysozoa</taxon>
        <taxon>Nematoda</taxon>
        <taxon>Chromadorea</taxon>
        <taxon>Rhabditida</taxon>
        <taxon>Rhabditina</taxon>
        <taxon>Rhabditomorpha</taxon>
        <taxon>Rhabditoidea</taxon>
        <taxon>Rhabditidae</taxon>
        <taxon>Peloderinae</taxon>
        <taxon>Caenorhabditis</taxon>
    </lineage>
</organism>
<feature type="compositionally biased region" description="Polar residues" evidence="6">
    <location>
        <begin position="10"/>
        <end position="20"/>
    </location>
</feature>
<dbReference type="GO" id="GO:0000981">
    <property type="term" value="F:DNA-binding transcription factor activity, RNA polymerase II-specific"/>
    <property type="evidence" value="ECO:0007669"/>
    <property type="project" value="TreeGrafter"/>
</dbReference>